<dbReference type="GO" id="GO:0005829">
    <property type="term" value="C:cytosol"/>
    <property type="evidence" value="ECO:0007669"/>
    <property type="project" value="TreeGrafter"/>
</dbReference>
<dbReference type="PANTHER" id="PTHR24113">
    <property type="entry name" value="RAN GTPASE-ACTIVATING PROTEIN 1"/>
    <property type="match status" value="1"/>
</dbReference>
<dbReference type="GO" id="GO:0005634">
    <property type="term" value="C:nucleus"/>
    <property type="evidence" value="ECO:0007669"/>
    <property type="project" value="TreeGrafter"/>
</dbReference>
<reference evidence="4" key="1">
    <citation type="submission" date="2021-02" db="EMBL/GenBank/DDBJ databases">
        <authorList>
            <person name="Dougan E. K."/>
            <person name="Rhodes N."/>
            <person name="Thang M."/>
            <person name="Chan C."/>
        </authorList>
    </citation>
    <scope>NUCLEOTIDE SEQUENCE</scope>
</reference>
<proteinExistence type="predicted"/>
<organism evidence="4 5">
    <name type="scientific">Polarella glacialis</name>
    <name type="common">Dinoflagellate</name>
    <dbReference type="NCBI Taxonomy" id="89957"/>
    <lineage>
        <taxon>Eukaryota</taxon>
        <taxon>Sar</taxon>
        <taxon>Alveolata</taxon>
        <taxon>Dinophyceae</taxon>
        <taxon>Suessiales</taxon>
        <taxon>Suessiaceae</taxon>
        <taxon>Polarella</taxon>
    </lineage>
</organism>
<dbReference type="SMART" id="SM00368">
    <property type="entry name" value="LRR_RI"/>
    <property type="match status" value="5"/>
</dbReference>
<dbReference type="GO" id="GO:0031267">
    <property type="term" value="F:small GTPase binding"/>
    <property type="evidence" value="ECO:0007669"/>
    <property type="project" value="TreeGrafter"/>
</dbReference>
<sequence length="454" mass="49921">ERGVWNLSFWDFSVGEIEEEIRVLQNTETLNHIIIDHLDDDRRYDSAIEDASLCRFMMAVVSCQSLERISISGIDFYPRKVWRRIKKLGFLETSWYASALNFTNILESAKKPDIGHYKELLKNLNHFSKKLVIILVTLGNETDGIDLSENGINFNSITALVASLRWPERPEQARPVREVILRNNELDASTAQVLAQTWEPLPANPHHRDALEDESELVDSLHPLSEEDAPGVTAIDVSNNPAIGDKGFTALTAGIAKFKEFKDLKADNIGLGLDGCLSIEVLGQTRLRHLCLSNNTIFSQGVEVVCKAATKCLGLRTLELDNCSINSVGAKALSDLLKTHPGIQHLSLSNNKLNDDGIIELCNGASLSKTLASVNLAYNHVEGDAAAEAIGDMMRNCETLLTIVLSGNHLDASAPPLIGSAIEHSKILTMRLEDMGFTADSIDDFLDHGAAETQ</sequence>
<keyword evidence="1" id="KW-0343">GTPase activation</keyword>
<evidence type="ECO:0000256" key="1">
    <source>
        <dbReference type="ARBA" id="ARBA00022468"/>
    </source>
</evidence>
<dbReference type="AlphaFoldDB" id="A0A813L7N5"/>
<dbReference type="InterPro" id="IPR027038">
    <property type="entry name" value="RanGap"/>
</dbReference>
<keyword evidence="2" id="KW-0433">Leucine-rich repeat</keyword>
<dbReference type="PANTHER" id="PTHR24113:SF12">
    <property type="entry name" value="RAN GTPASE-ACTIVATING PROTEIN 1"/>
    <property type="match status" value="1"/>
</dbReference>
<accession>A0A813L7N5</accession>
<dbReference type="InterPro" id="IPR001611">
    <property type="entry name" value="Leu-rich_rpt"/>
</dbReference>
<keyword evidence="3" id="KW-0677">Repeat</keyword>
<dbReference type="GO" id="GO:0048471">
    <property type="term" value="C:perinuclear region of cytoplasm"/>
    <property type="evidence" value="ECO:0007669"/>
    <property type="project" value="TreeGrafter"/>
</dbReference>
<protein>
    <recommendedName>
        <fullName evidence="6">RNI-like protein</fullName>
    </recommendedName>
</protein>
<dbReference type="Gene3D" id="3.80.10.10">
    <property type="entry name" value="Ribonuclease Inhibitor"/>
    <property type="match status" value="1"/>
</dbReference>
<dbReference type="InterPro" id="IPR032675">
    <property type="entry name" value="LRR_dom_sf"/>
</dbReference>
<dbReference type="GO" id="GO:0006913">
    <property type="term" value="P:nucleocytoplasmic transport"/>
    <property type="evidence" value="ECO:0007669"/>
    <property type="project" value="TreeGrafter"/>
</dbReference>
<dbReference type="EMBL" id="CAJNNW010034319">
    <property type="protein sequence ID" value="CAE8722325.1"/>
    <property type="molecule type" value="Genomic_DNA"/>
</dbReference>
<feature type="non-terminal residue" evidence="4">
    <location>
        <position position="1"/>
    </location>
</feature>
<gene>
    <name evidence="4" type="ORF">PGLA2088_LOCUS42445</name>
</gene>
<evidence type="ECO:0000313" key="4">
    <source>
        <dbReference type="EMBL" id="CAE8722325.1"/>
    </source>
</evidence>
<dbReference type="Pfam" id="PF13516">
    <property type="entry name" value="LRR_6"/>
    <property type="match status" value="2"/>
</dbReference>
<evidence type="ECO:0000313" key="5">
    <source>
        <dbReference type="Proteomes" id="UP000626109"/>
    </source>
</evidence>
<evidence type="ECO:0000256" key="3">
    <source>
        <dbReference type="ARBA" id="ARBA00022737"/>
    </source>
</evidence>
<evidence type="ECO:0000256" key="2">
    <source>
        <dbReference type="ARBA" id="ARBA00022614"/>
    </source>
</evidence>
<comment type="caution">
    <text evidence="4">The sequence shown here is derived from an EMBL/GenBank/DDBJ whole genome shotgun (WGS) entry which is preliminary data.</text>
</comment>
<evidence type="ECO:0008006" key="6">
    <source>
        <dbReference type="Google" id="ProtNLM"/>
    </source>
</evidence>
<dbReference type="SUPFAM" id="SSF52047">
    <property type="entry name" value="RNI-like"/>
    <property type="match status" value="1"/>
</dbReference>
<feature type="non-terminal residue" evidence="4">
    <location>
        <position position="454"/>
    </location>
</feature>
<dbReference type="GO" id="GO:0005096">
    <property type="term" value="F:GTPase activator activity"/>
    <property type="evidence" value="ECO:0007669"/>
    <property type="project" value="UniProtKB-KW"/>
</dbReference>
<name>A0A813L7N5_POLGL</name>
<dbReference type="Proteomes" id="UP000626109">
    <property type="component" value="Unassembled WGS sequence"/>
</dbReference>